<feature type="domain" description="Phage capsid-like C-terminal" evidence="2">
    <location>
        <begin position="121"/>
        <end position="389"/>
    </location>
</feature>
<gene>
    <name evidence="4" type="ORF">HZU40_09680</name>
    <name evidence="3" type="ORF">HZU40_25540</name>
</gene>
<evidence type="ECO:0000313" key="4">
    <source>
        <dbReference type="EMBL" id="QNJ94502.1"/>
    </source>
</evidence>
<dbReference type="Gene3D" id="3.30.2320.10">
    <property type="entry name" value="hypothetical protein PF0899 domain"/>
    <property type="match status" value="1"/>
</dbReference>
<dbReference type="EMBL" id="CP059894">
    <property type="protein sequence ID" value="QNJ91524.1"/>
    <property type="molecule type" value="Genomic_DNA"/>
</dbReference>
<evidence type="ECO:0000259" key="2">
    <source>
        <dbReference type="Pfam" id="PF05065"/>
    </source>
</evidence>
<dbReference type="Pfam" id="PF05065">
    <property type="entry name" value="Phage_capsid"/>
    <property type="match status" value="1"/>
</dbReference>
<accession>A0A7G8PJI6</accession>
<dbReference type="NCBIfam" id="TIGR01554">
    <property type="entry name" value="major_cap_HK97"/>
    <property type="match status" value="1"/>
</dbReference>
<dbReference type="InterPro" id="IPR054612">
    <property type="entry name" value="Phage_capsid-like_C"/>
</dbReference>
<name>A0A7G8PJI6_9MYCO</name>
<sequence length="393" mass="42411">MIVTQGLLDRLVARRANVLAEADAYMATRQPGKREGDRRVLSPGETATYMGFVDTIRDLDEQTKEVRSELERMGRAPVKTPGGLDSRAYARQWSQRVADQMSQAMGGGAEGRAVVSGSLDIPQFIEPEVIPMARPQRLIDLFTNRITVESNSFEYYQQSARTNLATAVADGNVKPTSTLTVTPHTDRCRVVAHLSEPAPIRLWHDIEAFTSWLTSEMVEGVLDGLEAQIVSGSGTGENMLGLLNTAGTTAVPFTTDVVTTLRSAVTALQTIGEQPTGWALNPADAQTVDMLRWNTAGGFLSGGYEHDPGTGFGSSSNIFGPDVKRVVSPSVPQGTAILGDFTKLRVYVREDAHIDVDASGVLFTKNQFIARGEGRFGIGVLRPSAFAIATLHS</sequence>
<comment type="subcellular location">
    <subcellularLocation>
        <location evidence="1">Virion</location>
    </subcellularLocation>
</comment>
<protein>
    <submittedName>
        <fullName evidence="4">Phage major capsid protein</fullName>
    </submittedName>
</protein>
<dbReference type="InterPro" id="IPR024455">
    <property type="entry name" value="Phage_capsid"/>
</dbReference>
<dbReference type="Gene3D" id="3.30.2400.10">
    <property type="entry name" value="Major capsid protein gp5"/>
    <property type="match status" value="1"/>
</dbReference>
<evidence type="ECO:0000313" key="5">
    <source>
        <dbReference type="Proteomes" id="UP000515498"/>
    </source>
</evidence>
<evidence type="ECO:0000256" key="1">
    <source>
        <dbReference type="ARBA" id="ARBA00004328"/>
    </source>
</evidence>
<reference evidence="4 5" key="1">
    <citation type="submission" date="2020-07" db="EMBL/GenBank/DDBJ databases">
        <title>Draft genome sequence of four isobutane-metabolizing strains capable of cometabolically degrading diverse ether contaminants.</title>
        <authorList>
            <person name="Chen W."/>
            <person name="Faulkner N."/>
            <person name="Smith C."/>
            <person name="Hyman M."/>
        </authorList>
    </citation>
    <scope>NUCLEOTIDE SEQUENCE [LARGE SCALE GENOMIC DNA]</scope>
    <source>
        <strain evidence="4 5">2A</strain>
    </source>
</reference>
<dbReference type="KEGG" id="mflu:HZU40_25540"/>
<dbReference type="EMBL" id="CP059894">
    <property type="protein sequence ID" value="QNJ94502.1"/>
    <property type="molecule type" value="Genomic_DNA"/>
</dbReference>
<evidence type="ECO:0000313" key="3">
    <source>
        <dbReference type="EMBL" id="QNJ91524.1"/>
    </source>
</evidence>
<dbReference type="KEGG" id="mflu:HZU40_09680"/>
<dbReference type="AlphaFoldDB" id="A0A7G8PJI6"/>
<dbReference type="RefSeq" id="WP_187096237.1">
    <property type="nucleotide sequence ID" value="NZ_CP059894.1"/>
</dbReference>
<proteinExistence type="predicted"/>
<dbReference type="SUPFAM" id="SSF56563">
    <property type="entry name" value="Major capsid protein gp5"/>
    <property type="match status" value="1"/>
</dbReference>
<organism evidence="4 5">
    <name type="scientific">Mycolicibacterium fluoranthenivorans</name>
    <dbReference type="NCBI Taxonomy" id="258505"/>
    <lineage>
        <taxon>Bacteria</taxon>
        <taxon>Bacillati</taxon>
        <taxon>Actinomycetota</taxon>
        <taxon>Actinomycetes</taxon>
        <taxon>Mycobacteriales</taxon>
        <taxon>Mycobacteriaceae</taxon>
        <taxon>Mycolicibacterium</taxon>
    </lineage>
</organism>
<dbReference type="Proteomes" id="UP000515498">
    <property type="component" value="Chromosome"/>
</dbReference>